<dbReference type="GO" id="GO:0004515">
    <property type="term" value="F:nicotinate-nucleotide adenylyltransferase activity"/>
    <property type="evidence" value="ECO:0007669"/>
    <property type="project" value="UniProtKB-EC"/>
</dbReference>
<evidence type="ECO:0000256" key="7">
    <source>
        <dbReference type="ARBA" id="ARBA00022741"/>
    </source>
</evidence>
<dbReference type="EC" id="2.7.7.1" evidence="13"/>
<keyword evidence="9 13" id="KW-0520">NAD</keyword>
<evidence type="ECO:0000259" key="14">
    <source>
        <dbReference type="Pfam" id="PF01467"/>
    </source>
</evidence>
<dbReference type="InterPro" id="IPR004821">
    <property type="entry name" value="Cyt_trans-like"/>
</dbReference>
<keyword evidence="4 13" id="KW-0662">Pyridine nucleotide biosynthesis</keyword>
<accession>A0A6A6UKS2</accession>
<evidence type="ECO:0000313" key="16">
    <source>
        <dbReference type="Proteomes" id="UP000799302"/>
    </source>
</evidence>
<evidence type="ECO:0000256" key="6">
    <source>
        <dbReference type="ARBA" id="ARBA00022695"/>
    </source>
</evidence>
<keyword evidence="6 13" id="KW-0548">Nucleotidyltransferase</keyword>
<evidence type="ECO:0000256" key="8">
    <source>
        <dbReference type="ARBA" id="ARBA00022840"/>
    </source>
</evidence>
<evidence type="ECO:0000256" key="11">
    <source>
        <dbReference type="ARBA" id="ARBA00049001"/>
    </source>
</evidence>
<comment type="subcellular location">
    <subcellularLocation>
        <location evidence="2">Mitochondrion</location>
    </subcellularLocation>
</comment>
<comment type="pathway">
    <text evidence="13">Cofactor biosynthesis; NAD(+) biosynthesis; NAD(+) from nicotinamide D-ribonucleotide: step 1/1.</text>
</comment>
<organism evidence="15 16">
    <name type="scientific">Microthyrium microscopicum</name>
    <dbReference type="NCBI Taxonomy" id="703497"/>
    <lineage>
        <taxon>Eukaryota</taxon>
        <taxon>Fungi</taxon>
        <taxon>Dikarya</taxon>
        <taxon>Ascomycota</taxon>
        <taxon>Pezizomycotina</taxon>
        <taxon>Dothideomycetes</taxon>
        <taxon>Dothideomycetes incertae sedis</taxon>
        <taxon>Microthyriales</taxon>
        <taxon>Microthyriaceae</taxon>
        <taxon>Microthyrium</taxon>
    </lineage>
</organism>
<keyword evidence="8 13" id="KW-0067">ATP-binding</keyword>
<protein>
    <recommendedName>
        <fullName evidence="13">Nicotinamide-nucleotide adenylyltransferase</fullName>
        <ecNumber evidence="13">2.7.7.1</ecNumber>
        <ecNumber evidence="13">2.7.7.18</ecNumber>
    </recommendedName>
</protein>
<dbReference type="GO" id="GO:0000309">
    <property type="term" value="F:nicotinamide-nucleotide adenylyltransferase activity"/>
    <property type="evidence" value="ECO:0007669"/>
    <property type="project" value="UniProtKB-EC"/>
</dbReference>
<comment type="catalytic activity">
    <reaction evidence="13">
        <text>nicotinate beta-D-ribonucleotide + ATP + H(+) = deamido-NAD(+) + diphosphate</text>
        <dbReference type="Rhea" id="RHEA:22860"/>
        <dbReference type="ChEBI" id="CHEBI:15378"/>
        <dbReference type="ChEBI" id="CHEBI:30616"/>
        <dbReference type="ChEBI" id="CHEBI:33019"/>
        <dbReference type="ChEBI" id="CHEBI:57502"/>
        <dbReference type="ChEBI" id="CHEBI:58437"/>
        <dbReference type="EC" id="2.7.7.18"/>
    </reaction>
</comment>
<name>A0A6A6UKS2_9PEZI</name>
<dbReference type="Pfam" id="PF01467">
    <property type="entry name" value="CTP_transf_like"/>
    <property type="match status" value="1"/>
</dbReference>
<gene>
    <name evidence="15" type="ORF">BT63DRAFT_368213</name>
</gene>
<evidence type="ECO:0000256" key="13">
    <source>
        <dbReference type="RuleBase" id="RU362021"/>
    </source>
</evidence>
<dbReference type="FunFam" id="3.40.50.620:FF:000221">
    <property type="entry name" value="Nicotinamide/nicotinic acid mononucleotide adenylyltransferase 3"/>
    <property type="match status" value="1"/>
</dbReference>
<feature type="domain" description="Cytidyltransferase-like" evidence="14">
    <location>
        <begin position="46"/>
        <end position="239"/>
    </location>
</feature>
<evidence type="ECO:0000256" key="5">
    <source>
        <dbReference type="ARBA" id="ARBA00022679"/>
    </source>
</evidence>
<dbReference type="GO" id="GO:0005759">
    <property type="term" value="C:mitochondrial matrix"/>
    <property type="evidence" value="ECO:0007669"/>
    <property type="project" value="UniProtKB-ARBA"/>
</dbReference>
<comment type="catalytic activity">
    <reaction evidence="11 13">
        <text>beta-nicotinamide D-ribonucleotide + ATP + H(+) = diphosphate + NAD(+)</text>
        <dbReference type="Rhea" id="RHEA:21360"/>
        <dbReference type="ChEBI" id="CHEBI:14649"/>
        <dbReference type="ChEBI" id="CHEBI:15378"/>
        <dbReference type="ChEBI" id="CHEBI:30616"/>
        <dbReference type="ChEBI" id="CHEBI:33019"/>
        <dbReference type="ChEBI" id="CHEBI:57540"/>
        <dbReference type="EC" id="2.7.7.1"/>
    </reaction>
</comment>
<keyword evidence="16" id="KW-1185">Reference proteome</keyword>
<evidence type="ECO:0000256" key="10">
    <source>
        <dbReference type="ARBA" id="ARBA00023128"/>
    </source>
</evidence>
<dbReference type="InterPro" id="IPR005248">
    <property type="entry name" value="NadD/NMNAT"/>
</dbReference>
<evidence type="ECO:0000256" key="1">
    <source>
        <dbReference type="ARBA" id="ARBA00001946"/>
    </source>
</evidence>
<comment type="cofactor">
    <cofactor evidence="1">
        <name>Mg(2+)</name>
        <dbReference type="ChEBI" id="CHEBI:18420"/>
    </cofactor>
</comment>
<proteinExistence type="inferred from homology"/>
<keyword evidence="7 13" id="KW-0547">Nucleotide-binding</keyword>
<dbReference type="EC" id="2.7.7.18" evidence="13"/>
<dbReference type="UniPathway" id="UPA00253">
    <property type="reaction ID" value="UER00600"/>
</dbReference>
<dbReference type="SUPFAM" id="SSF52374">
    <property type="entry name" value="Nucleotidylyl transferase"/>
    <property type="match status" value="1"/>
</dbReference>
<evidence type="ECO:0000256" key="9">
    <source>
        <dbReference type="ARBA" id="ARBA00023027"/>
    </source>
</evidence>
<dbReference type="GO" id="GO:0005524">
    <property type="term" value="F:ATP binding"/>
    <property type="evidence" value="ECO:0007669"/>
    <property type="project" value="UniProtKB-KW"/>
</dbReference>
<sequence>MSEEQGTSTANGHGQTTELKGYSLPTDVLTGLQEKDRGRIPLVLCACGSFSPVTYLHLRMFEMAKDWARLHTNYTVVGGYLSPVGDAYKKKGLAPAEDRVKMCELACSTQEQKVRFLMVDNWEASQSAYQPTAQVLDHFNHEINTVLGGIDDGTGTSTKTPAKIALLGGADLLETFTQPGVWSTADLDHILTDYGAFIIERAGTDMADALQRLKPEWRERVHAIHQQIRNDVSSTKIRDFLSQDMSIRYLVPELVISYINDHGLYLKDGANGAVDGTAAKNGVVEIAD</sequence>
<reference evidence="15" key="1">
    <citation type="journal article" date="2020" name="Stud. Mycol.">
        <title>101 Dothideomycetes genomes: a test case for predicting lifestyles and emergence of pathogens.</title>
        <authorList>
            <person name="Haridas S."/>
            <person name="Albert R."/>
            <person name="Binder M."/>
            <person name="Bloem J."/>
            <person name="Labutti K."/>
            <person name="Salamov A."/>
            <person name="Andreopoulos B."/>
            <person name="Baker S."/>
            <person name="Barry K."/>
            <person name="Bills G."/>
            <person name="Bluhm B."/>
            <person name="Cannon C."/>
            <person name="Castanera R."/>
            <person name="Culley D."/>
            <person name="Daum C."/>
            <person name="Ezra D."/>
            <person name="Gonzalez J."/>
            <person name="Henrissat B."/>
            <person name="Kuo A."/>
            <person name="Liang C."/>
            <person name="Lipzen A."/>
            <person name="Lutzoni F."/>
            <person name="Magnuson J."/>
            <person name="Mondo S."/>
            <person name="Nolan M."/>
            <person name="Ohm R."/>
            <person name="Pangilinan J."/>
            <person name="Park H.-J."/>
            <person name="Ramirez L."/>
            <person name="Alfaro M."/>
            <person name="Sun H."/>
            <person name="Tritt A."/>
            <person name="Yoshinaga Y."/>
            <person name="Zwiers L.-H."/>
            <person name="Turgeon B."/>
            <person name="Goodwin S."/>
            <person name="Spatafora J."/>
            <person name="Crous P."/>
            <person name="Grigoriev I."/>
        </authorList>
    </citation>
    <scope>NUCLEOTIDE SEQUENCE</scope>
    <source>
        <strain evidence="15">CBS 115976</strain>
    </source>
</reference>
<dbReference type="GO" id="GO:0009435">
    <property type="term" value="P:NAD+ biosynthetic process"/>
    <property type="evidence" value="ECO:0007669"/>
    <property type="project" value="UniProtKB-UniPathway"/>
</dbReference>
<comment type="similarity">
    <text evidence="13">Belongs to the eukaryotic NMN adenylyltransferase family.</text>
</comment>
<dbReference type="InterPro" id="IPR014729">
    <property type="entry name" value="Rossmann-like_a/b/a_fold"/>
</dbReference>
<dbReference type="PANTHER" id="PTHR12039:SF0">
    <property type="entry name" value="NICOTINAMIDE-NUCLEOTIDE ADENYLYLTRANSFERASE"/>
    <property type="match status" value="1"/>
</dbReference>
<dbReference type="InterPro" id="IPR051182">
    <property type="entry name" value="Euk_NMN_adenylyltrnsfrase"/>
</dbReference>
<comment type="function">
    <text evidence="12">Catalyzes the formation of NAD(+) from nicotinamide mononucleotide (NMN) and ATP. Can also use the deamidated form; nicotinic acid mononucleotide (NaMN) as substrate with the same efficiency. Can use triazofurin monophosphate (TrMP) as substrate. Can also use GTP and ITP as nucleotide donors. Also catalyzes the reverse reaction, i.e. the pyrophosphorolytic cleavage of NAD(+). For the pyrophosphorolytic activity, can use NAD(+), NADH, NaAD, nicotinic acid adenine dinucleotide phosphate (NHD), nicotinamide guanine dinucleotide (NGD) as substrates. Fails to cleave phosphorylated dinucleotides NADP(+), NADPH and NaADP(+). Protects against axonal degeneration following injury. May be involved in the maintenance of axonal integrity. Also functions as a stress-response chaperone protein that prevents toxic aggregation of proteins; this function may be independent of its NAD(+) synthesis activity.</text>
</comment>
<evidence type="ECO:0000256" key="12">
    <source>
        <dbReference type="ARBA" id="ARBA00093425"/>
    </source>
</evidence>
<keyword evidence="10" id="KW-0496">Mitochondrion</keyword>
<evidence type="ECO:0000313" key="15">
    <source>
        <dbReference type="EMBL" id="KAF2672822.1"/>
    </source>
</evidence>
<dbReference type="Proteomes" id="UP000799302">
    <property type="component" value="Unassembled WGS sequence"/>
</dbReference>
<dbReference type="PANTHER" id="PTHR12039">
    <property type="entry name" value="NICOTINAMIDE MONONUCLEOTIDE ADENYLYLTRANSFERASE"/>
    <property type="match status" value="1"/>
</dbReference>
<evidence type="ECO:0000256" key="3">
    <source>
        <dbReference type="ARBA" id="ARBA00011881"/>
    </source>
</evidence>
<dbReference type="OrthoDB" id="422187at2759"/>
<evidence type="ECO:0000256" key="4">
    <source>
        <dbReference type="ARBA" id="ARBA00022642"/>
    </source>
</evidence>
<dbReference type="Gene3D" id="3.40.50.620">
    <property type="entry name" value="HUPs"/>
    <property type="match status" value="1"/>
</dbReference>
<evidence type="ECO:0000256" key="2">
    <source>
        <dbReference type="ARBA" id="ARBA00004173"/>
    </source>
</evidence>
<dbReference type="EMBL" id="MU004231">
    <property type="protein sequence ID" value="KAF2672822.1"/>
    <property type="molecule type" value="Genomic_DNA"/>
</dbReference>
<comment type="subunit">
    <text evidence="3">Homotetramer.</text>
</comment>
<dbReference type="AlphaFoldDB" id="A0A6A6UKS2"/>
<keyword evidence="5 13" id="KW-0808">Transferase</keyword>
<dbReference type="NCBIfam" id="TIGR00482">
    <property type="entry name" value="nicotinate (nicotinamide) nucleotide adenylyltransferase"/>
    <property type="match status" value="1"/>
</dbReference>